<keyword evidence="4 5" id="KW-0472">Membrane</keyword>
<dbReference type="EMBL" id="JAESWA010000019">
    <property type="protein sequence ID" value="MBL4931257.1"/>
    <property type="molecule type" value="Genomic_DNA"/>
</dbReference>
<evidence type="ECO:0000313" key="7">
    <source>
        <dbReference type="EMBL" id="MBL4931257.1"/>
    </source>
</evidence>
<dbReference type="InterPro" id="IPR052902">
    <property type="entry name" value="ABC-2_transporter"/>
</dbReference>
<feature type="transmembrane region" description="Helical" evidence="5">
    <location>
        <begin position="263"/>
        <end position="288"/>
    </location>
</feature>
<keyword evidence="2 5" id="KW-0812">Transmembrane</keyword>
<feature type="transmembrane region" description="Helical" evidence="5">
    <location>
        <begin position="351"/>
        <end position="371"/>
    </location>
</feature>
<evidence type="ECO:0000256" key="5">
    <source>
        <dbReference type="SAM" id="Phobius"/>
    </source>
</evidence>
<dbReference type="PANTHER" id="PTHR43027:SF1">
    <property type="entry name" value="DOXORUBICIN RESISTANCE ABC TRANSPORTER PERMEASE PROTEIN DRRC-RELATED"/>
    <property type="match status" value="1"/>
</dbReference>
<evidence type="ECO:0000259" key="6">
    <source>
        <dbReference type="Pfam" id="PF12698"/>
    </source>
</evidence>
<evidence type="ECO:0000256" key="2">
    <source>
        <dbReference type="ARBA" id="ARBA00022692"/>
    </source>
</evidence>
<comment type="caution">
    <text evidence="7">The sequence shown here is derived from an EMBL/GenBank/DDBJ whole genome shotgun (WGS) entry which is preliminary data.</text>
</comment>
<evidence type="ECO:0000313" key="8">
    <source>
        <dbReference type="Proteomes" id="UP000623681"/>
    </source>
</evidence>
<dbReference type="GO" id="GO:0016020">
    <property type="term" value="C:membrane"/>
    <property type="evidence" value="ECO:0007669"/>
    <property type="project" value="UniProtKB-SubCell"/>
</dbReference>
<evidence type="ECO:0000256" key="4">
    <source>
        <dbReference type="ARBA" id="ARBA00023136"/>
    </source>
</evidence>
<accession>A0A937K341</accession>
<keyword evidence="3 5" id="KW-1133">Transmembrane helix</keyword>
<dbReference type="InterPro" id="IPR013525">
    <property type="entry name" value="ABC2_TM"/>
</dbReference>
<reference evidence="7" key="1">
    <citation type="submission" date="2021-01" db="EMBL/GenBank/DDBJ databases">
        <title>Genome public.</title>
        <authorList>
            <person name="Liu C."/>
            <person name="Sun Q."/>
        </authorList>
    </citation>
    <scope>NUCLEOTIDE SEQUENCE</scope>
    <source>
        <strain evidence="7">YIM B02565</strain>
    </source>
</reference>
<feature type="transmembrane region" description="Helical" evidence="5">
    <location>
        <begin position="229"/>
        <end position="251"/>
    </location>
</feature>
<name>A0A937K341_9CLOT</name>
<dbReference type="AlphaFoldDB" id="A0A937K341"/>
<dbReference type="Pfam" id="PF12698">
    <property type="entry name" value="ABC2_membrane_3"/>
    <property type="match status" value="1"/>
</dbReference>
<keyword evidence="8" id="KW-1185">Reference proteome</keyword>
<evidence type="ECO:0000256" key="1">
    <source>
        <dbReference type="ARBA" id="ARBA00004141"/>
    </source>
</evidence>
<feature type="transmembrane region" description="Helical" evidence="5">
    <location>
        <begin position="295"/>
        <end position="315"/>
    </location>
</feature>
<comment type="subcellular location">
    <subcellularLocation>
        <location evidence="1">Membrane</location>
        <topology evidence="1">Multi-pass membrane protein</topology>
    </subcellularLocation>
</comment>
<evidence type="ECO:0000256" key="3">
    <source>
        <dbReference type="ARBA" id="ARBA00022989"/>
    </source>
</evidence>
<feature type="transmembrane region" description="Helical" evidence="5">
    <location>
        <begin position="186"/>
        <end position="208"/>
    </location>
</feature>
<feature type="transmembrane region" description="Helical" evidence="5">
    <location>
        <begin position="21"/>
        <end position="40"/>
    </location>
</feature>
<organism evidence="7 8">
    <name type="scientific">Clostridium paridis</name>
    <dbReference type="NCBI Taxonomy" id="2803863"/>
    <lineage>
        <taxon>Bacteria</taxon>
        <taxon>Bacillati</taxon>
        <taxon>Bacillota</taxon>
        <taxon>Clostridia</taxon>
        <taxon>Eubacteriales</taxon>
        <taxon>Clostridiaceae</taxon>
        <taxon>Clostridium</taxon>
    </lineage>
</organism>
<feature type="domain" description="ABC-2 type transporter transmembrane" evidence="6">
    <location>
        <begin position="22"/>
        <end position="370"/>
    </location>
</feature>
<dbReference type="Proteomes" id="UP000623681">
    <property type="component" value="Unassembled WGS sequence"/>
</dbReference>
<proteinExistence type="predicted"/>
<protein>
    <submittedName>
        <fullName evidence="7">ABC transporter permease</fullName>
    </submittedName>
</protein>
<dbReference type="RefSeq" id="WP_202766644.1">
    <property type="nucleotide sequence ID" value="NZ_JAESWA010000019.1"/>
</dbReference>
<dbReference type="GO" id="GO:0140359">
    <property type="term" value="F:ABC-type transporter activity"/>
    <property type="evidence" value="ECO:0007669"/>
    <property type="project" value="InterPro"/>
</dbReference>
<sequence>MKLFPHIKRNLVSYINTNKMTIIIAFFLFPMVMAYIYGIMEEDMFTGKSSFEPIKVEISYDKDSKEGELLTSILKNKEVKDFINSDATEDFKCKVTISKDFNDINIQKLKGSDNDTEMIKTFMKSFSENINQYKIIQTNVEKLNLSPMDKSQITSSILISLQENSNTPTVKEKIVEGYRTLGSREYYTISLFSFTSIMLISLLIKGFYNERKKGILKRVFSTPNSKLNYFYGYVSFTMIMALIINILYVTINRFLGTAFTGNYLYLLMIVFLQSILEAAVIGAIIALVKSDKVANGIMTILIFLPMIIGGVFYSADIMEVKVLQVLSNFAPNSLILNAYKGLSITESYSGALTQIMIMIGLSACLLVISTIKVKTSWED</sequence>
<gene>
    <name evidence="7" type="ORF">JK634_05530</name>
</gene>
<dbReference type="PANTHER" id="PTHR43027">
    <property type="entry name" value="DOXORUBICIN RESISTANCE ABC TRANSPORTER PERMEASE PROTEIN DRRC-RELATED"/>
    <property type="match status" value="1"/>
</dbReference>